<evidence type="ECO:0000259" key="2">
    <source>
        <dbReference type="Pfam" id="PF10453"/>
    </source>
</evidence>
<gene>
    <name evidence="3" type="ORF">MIMGU_mgv1a026471mg</name>
</gene>
<dbReference type="Pfam" id="PF10453">
    <property type="entry name" value="NUFIP1"/>
    <property type="match status" value="1"/>
</dbReference>
<sequence length="265" mass="30399">SIALNYTEQEIKQWREERKRNFPSNANIEKKLKVSPTKPEVTEEVAKIRRQQLKEILAKQAELGCEVAEIPSCYLSDSELQTDGRQQNNKPFDKRDRFHNKFDKRGKFDQNNRFSKRQRYENGDSTNLPNQNDQFSSNQRWANGPTNNLRRENKVEQSLLKKLLSSDIKKDKKHLLQVFRFMVMNSFFENNLSETPLKFPEVVVRESCDGSAIVQEKSQAVKGDTVCSVDVDDISTGEAASTSRAYAGFAGDRKGSPREIGEISD</sequence>
<dbReference type="PANTHER" id="PTHR13309:SF0">
    <property type="entry name" value="FMR1-INTERACTING PROTEIN NUFIP1"/>
    <property type="match status" value="1"/>
</dbReference>
<feature type="domain" description="FMR1-interacting protein 1 conserved" evidence="2">
    <location>
        <begin position="5"/>
        <end position="34"/>
    </location>
</feature>
<dbReference type="InterPro" id="IPR019496">
    <property type="entry name" value="NUFIP1_cons_dom"/>
</dbReference>
<evidence type="ECO:0000256" key="1">
    <source>
        <dbReference type="SAM" id="MobiDB-lite"/>
    </source>
</evidence>
<proteinExistence type="predicted"/>
<evidence type="ECO:0000313" key="3">
    <source>
        <dbReference type="EMBL" id="EYU24454.1"/>
    </source>
</evidence>
<accession>A0A022QA50</accession>
<dbReference type="GO" id="GO:0005634">
    <property type="term" value="C:nucleus"/>
    <property type="evidence" value="ECO:0000318"/>
    <property type="project" value="GO_Central"/>
</dbReference>
<evidence type="ECO:0000313" key="4">
    <source>
        <dbReference type="Proteomes" id="UP000030748"/>
    </source>
</evidence>
<keyword evidence="4" id="KW-1185">Reference proteome</keyword>
<dbReference type="GO" id="GO:0003723">
    <property type="term" value="F:RNA binding"/>
    <property type="evidence" value="ECO:0007669"/>
    <property type="project" value="InterPro"/>
</dbReference>
<dbReference type="eggNOG" id="ENOG502RTTB">
    <property type="taxonomic scope" value="Eukaryota"/>
</dbReference>
<organism evidence="3 4">
    <name type="scientific">Erythranthe guttata</name>
    <name type="common">Yellow monkey flower</name>
    <name type="synonym">Mimulus guttatus</name>
    <dbReference type="NCBI Taxonomy" id="4155"/>
    <lineage>
        <taxon>Eukaryota</taxon>
        <taxon>Viridiplantae</taxon>
        <taxon>Streptophyta</taxon>
        <taxon>Embryophyta</taxon>
        <taxon>Tracheophyta</taxon>
        <taxon>Spermatophyta</taxon>
        <taxon>Magnoliopsida</taxon>
        <taxon>eudicotyledons</taxon>
        <taxon>Gunneridae</taxon>
        <taxon>Pentapetalae</taxon>
        <taxon>asterids</taxon>
        <taxon>lamiids</taxon>
        <taxon>Lamiales</taxon>
        <taxon>Phrymaceae</taxon>
        <taxon>Erythranthe</taxon>
    </lineage>
</organism>
<reference evidence="3 4" key="1">
    <citation type="journal article" date="2013" name="Proc. Natl. Acad. Sci. U.S.A.">
        <title>Fine-scale variation in meiotic recombination in Mimulus inferred from population shotgun sequencing.</title>
        <authorList>
            <person name="Hellsten U."/>
            <person name="Wright K.M."/>
            <person name="Jenkins J."/>
            <person name="Shu S."/>
            <person name="Yuan Y."/>
            <person name="Wessler S.R."/>
            <person name="Schmutz J."/>
            <person name="Willis J.H."/>
            <person name="Rokhsar D.S."/>
        </authorList>
    </citation>
    <scope>NUCLEOTIDE SEQUENCE [LARGE SCALE GENOMIC DNA]</scope>
    <source>
        <strain evidence="4">cv. DUN x IM62</strain>
    </source>
</reference>
<name>A0A022QA50_ERYGU</name>
<feature type="compositionally biased region" description="Polar residues" evidence="1">
    <location>
        <begin position="123"/>
        <end position="148"/>
    </location>
</feature>
<dbReference type="STRING" id="4155.A0A022QA50"/>
<dbReference type="PANTHER" id="PTHR13309">
    <property type="entry name" value="NUCLEAR FRAGILE X MENTAL RETARDATION PROTEIN INTERACTING PROTEIN 1"/>
    <property type="match status" value="1"/>
</dbReference>
<dbReference type="GO" id="GO:0000492">
    <property type="term" value="P:box C/D snoRNP assembly"/>
    <property type="evidence" value="ECO:0000318"/>
    <property type="project" value="GO_Central"/>
</dbReference>
<dbReference type="EMBL" id="KI632124">
    <property type="protein sequence ID" value="EYU24454.1"/>
    <property type="molecule type" value="Genomic_DNA"/>
</dbReference>
<dbReference type="Proteomes" id="UP000030748">
    <property type="component" value="Unassembled WGS sequence"/>
</dbReference>
<dbReference type="AlphaFoldDB" id="A0A022QA50"/>
<feature type="region of interest" description="Disordered" evidence="1">
    <location>
        <begin position="105"/>
        <end position="150"/>
    </location>
</feature>
<protein>
    <recommendedName>
        <fullName evidence="2">FMR1-interacting protein 1 conserved domain-containing protein</fullName>
    </recommendedName>
</protein>
<dbReference type="InterPro" id="IPR039136">
    <property type="entry name" value="NUFIP1-like"/>
</dbReference>
<feature type="non-terminal residue" evidence="3">
    <location>
        <position position="1"/>
    </location>
</feature>